<dbReference type="SUPFAM" id="SSF47954">
    <property type="entry name" value="Cyclin-like"/>
    <property type="match status" value="2"/>
</dbReference>
<feature type="region of interest" description="Disordered" evidence="1">
    <location>
        <begin position="246"/>
        <end position="271"/>
    </location>
</feature>
<feature type="region of interest" description="Disordered" evidence="1">
    <location>
        <begin position="87"/>
        <end position="107"/>
    </location>
</feature>
<feature type="domain" description="Cyclin N-terminal" evidence="2">
    <location>
        <begin position="362"/>
        <end position="468"/>
    </location>
</feature>
<evidence type="ECO:0000256" key="1">
    <source>
        <dbReference type="SAM" id="MobiDB-lite"/>
    </source>
</evidence>
<reference evidence="3 4" key="1">
    <citation type="submission" date="2015-07" db="EMBL/GenBank/DDBJ databases">
        <title>The genome of Dufourea novaeangliae.</title>
        <authorList>
            <person name="Pan H."/>
            <person name="Kapheim K."/>
        </authorList>
    </citation>
    <scope>NUCLEOTIDE SEQUENCE [LARGE SCALE GENOMIC DNA]</scope>
    <source>
        <strain evidence="3">0120121106</strain>
        <tissue evidence="3">Whole body</tissue>
    </source>
</reference>
<keyword evidence="4" id="KW-1185">Reference proteome</keyword>
<gene>
    <name evidence="3" type="ORF">WN55_02452</name>
</gene>
<dbReference type="Pfam" id="PF00134">
    <property type="entry name" value="Cyclin_N"/>
    <property type="match status" value="1"/>
</dbReference>
<dbReference type="Proteomes" id="UP000076502">
    <property type="component" value="Unassembled WGS sequence"/>
</dbReference>
<feature type="region of interest" description="Disordered" evidence="1">
    <location>
        <begin position="1"/>
        <end position="29"/>
    </location>
</feature>
<dbReference type="OrthoDB" id="5590282at2759"/>
<evidence type="ECO:0000313" key="3">
    <source>
        <dbReference type="EMBL" id="KZC11091.1"/>
    </source>
</evidence>
<name>A0A154PGV6_DUFNO</name>
<dbReference type="InterPro" id="IPR036915">
    <property type="entry name" value="Cyclin-like_sf"/>
</dbReference>
<dbReference type="AlphaFoldDB" id="A0A154PGV6"/>
<dbReference type="EMBL" id="KQ434902">
    <property type="protein sequence ID" value="KZC11091.1"/>
    <property type="molecule type" value="Genomic_DNA"/>
</dbReference>
<dbReference type="STRING" id="178035.A0A154PGV6"/>
<organism evidence="3 4">
    <name type="scientific">Dufourea novaeangliae</name>
    <name type="common">Sweat bee</name>
    <dbReference type="NCBI Taxonomy" id="178035"/>
    <lineage>
        <taxon>Eukaryota</taxon>
        <taxon>Metazoa</taxon>
        <taxon>Ecdysozoa</taxon>
        <taxon>Arthropoda</taxon>
        <taxon>Hexapoda</taxon>
        <taxon>Insecta</taxon>
        <taxon>Pterygota</taxon>
        <taxon>Neoptera</taxon>
        <taxon>Endopterygota</taxon>
        <taxon>Hymenoptera</taxon>
        <taxon>Apocrita</taxon>
        <taxon>Aculeata</taxon>
        <taxon>Apoidea</taxon>
        <taxon>Anthophila</taxon>
        <taxon>Halictidae</taxon>
        <taxon>Rophitinae</taxon>
        <taxon>Dufourea</taxon>
    </lineage>
</organism>
<sequence>MSIVRRKLASAKAPASSKNLPLPSGKENERIFVRTTASATGEKPNKTVPRKRAALFTGDDRKRPLGEANARACESIAKKTLFHVHCDENNDPPRHGAASQEESRPRLQRRLCCGSSLDPVNSENLVVPSKTSRIEIGRKQPILDVPGTHRLLNKRALNDDIQKDGRHLASKIPRRVRSTSCTVDKSKFRSSSTTDVRIVSQQKPQNTRVSFKPVPTVARANCLLRSGTPLPQARTKFSDANIRRNRDARDNVNKHDSIQLGSPVDRETQSRANSTRLTLNNAVLPDLTESPVVPLKSIVPRPECVTANTYLVNKEPAVRSSNKVHAFPSELLCHAEYHNEMPGVEREREERAPRLSANFLRVYMNTEQRKLVVMFLISMGTHCCYPSCIIYQAVKLFDAAMDKIRAETKYIQLTALASLWIALKRQETLNKIPTATKMIALAKDLYAGREDLLIDYESKILRALNFNVVFPDAYSLYRYHLINYYRVDVPEKTFAFLCHAGGYVIDITLLDKQFCHMSPALIAVTAAELVLGLVLDDIPRWLFWRGLLYAAGNSSNDRFQDEEIDRCRVRMLRSILKSGKKYNGFDAVYKKYSRSRYGRISEQFFKRATELSQIETFDP</sequence>
<accession>A0A154PGV6</accession>
<protein>
    <submittedName>
        <fullName evidence="3">S-phase entry cyclin-5</fullName>
    </submittedName>
</protein>
<evidence type="ECO:0000259" key="2">
    <source>
        <dbReference type="Pfam" id="PF00134"/>
    </source>
</evidence>
<feature type="compositionally biased region" description="Basic and acidic residues" evidence="1">
    <location>
        <begin position="246"/>
        <end position="257"/>
    </location>
</feature>
<proteinExistence type="predicted"/>
<evidence type="ECO:0000313" key="4">
    <source>
        <dbReference type="Proteomes" id="UP000076502"/>
    </source>
</evidence>
<dbReference type="InterPro" id="IPR006671">
    <property type="entry name" value="Cyclin_N"/>
</dbReference>
<dbReference type="Gene3D" id="1.10.472.10">
    <property type="entry name" value="Cyclin-like"/>
    <property type="match status" value="2"/>
</dbReference>